<dbReference type="InterPro" id="IPR011042">
    <property type="entry name" value="6-blade_b-propeller_TolB-like"/>
</dbReference>
<dbReference type="NCBIfam" id="NF012211">
    <property type="entry name" value="tand_rpt_95"/>
    <property type="match status" value="3"/>
</dbReference>
<dbReference type="Proteomes" id="UP000186230">
    <property type="component" value="Chromosome"/>
</dbReference>
<dbReference type="Pfam" id="PF17963">
    <property type="entry name" value="Big_9"/>
    <property type="match status" value="3"/>
</dbReference>
<dbReference type="PANTHER" id="PTHR24273">
    <property type="entry name" value="FI04643P-RELATED"/>
    <property type="match status" value="1"/>
</dbReference>
<organism evidence="3 4">
    <name type="scientific">Christiangramia flava JLT2011</name>
    <dbReference type="NCBI Taxonomy" id="1229726"/>
    <lineage>
        <taxon>Bacteria</taxon>
        <taxon>Pseudomonadati</taxon>
        <taxon>Bacteroidota</taxon>
        <taxon>Flavobacteriia</taxon>
        <taxon>Flavobacteriales</taxon>
        <taxon>Flavobacteriaceae</taxon>
        <taxon>Christiangramia</taxon>
    </lineage>
</organism>
<evidence type="ECO:0000313" key="3">
    <source>
        <dbReference type="EMBL" id="APU67137.1"/>
    </source>
</evidence>
<dbReference type="InterPro" id="IPR026444">
    <property type="entry name" value="Secre_tail"/>
</dbReference>
<dbReference type="Pfam" id="PF02494">
    <property type="entry name" value="HYR"/>
    <property type="match status" value="2"/>
</dbReference>
<proteinExistence type="predicted"/>
<dbReference type="Pfam" id="PF18962">
    <property type="entry name" value="Por_Secre_tail"/>
    <property type="match status" value="1"/>
</dbReference>
<evidence type="ECO:0000313" key="4">
    <source>
        <dbReference type="Proteomes" id="UP000186230"/>
    </source>
</evidence>
<dbReference type="Gene3D" id="2.120.10.30">
    <property type="entry name" value="TolB, C-terminal domain"/>
    <property type="match status" value="2"/>
</dbReference>
<gene>
    <name evidence="3" type="ORF">GRFL_0413</name>
</gene>
<reference evidence="3 4" key="1">
    <citation type="submission" date="2016-07" db="EMBL/GenBank/DDBJ databases">
        <title>Multi-omics approach to identify versatile polysaccharide utilization systems of a marine flavobacterium Gramella flava.</title>
        <authorList>
            <person name="Tang K."/>
        </authorList>
    </citation>
    <scope>NUCLEOTIDE SEQUENCE [LARGE SCALE GENOMIC DNA]</scope>
    <source>
        <strain evidence="3 4">JLT2011</strain>
    </source>
</reference>
<protein>
    <submittedName>
        <fullName evidence="3">Uncharacterized protein</fullName>
    </submittedName>
</protein>
<evidence type="ECO:0000256" key="1">
    <source>
        <dbReference type="ARBA" id="ARBA00022729"/>
    </source>
</evidence>
<keyword evidence="4" id="KW-1185">Reference proteome</keyword>
<dbReference type="PROSITE" id="PS50825">
    <property type="entry name" value="HYR"/>
    <property type="match status" value="3"/>
</dbReference>
<accession>A0A1L7I0L2</accession>
<dbReference type="NCBIfam" id="TIGR04183">
    <property type="entry name" value="Por_Secre_tail"/>
    <property type="match status" value="1"/>
</dbReference>
<dbReference type="InterPro" id="IPR013783">
    <property type="entry name" value="Ig-like_fold"/>
</dbReference>
<dbReference type="EMBL" id="CP016359">
    <property type="protein sequence ID" value="APU67137.1"/>
    <property type="molecule type" value="Genomic_DNA"/>
</dbReference>
<evidence type="ECO:0000256" key="2">
    <source>
        <dbReference type="ARBA" id="ARBA00022737"/>
    </source>
</evidence>
<dbReference type="STRING" id="1229726.GRFL_0413"/>
<sequence length="1462" mass="159588">MLLLFLLLFLFQNSFGQNYTVPSYIWLGDKDLPTVRVSDTNLEDMTIAIAIDSQGNVYTLSFGNGVDKRDNNGNLIKSRFIASNQLNNPLDIAIDSQDHVYIADYDESGSCSTNGKVKEFNQQGQLVETHYTSFYRPIGIEFDLEDNLYVAEYNESGSGCESDELSRLRVYRTDGSIATNNSNVDQPFRVAVDSRKNVFLSQAGGGGKVLMFDENLNLIKTLSNLQSPAGLTVDDLDFLHVLEYAGRVDFQDFINYEDLGIGDLLDLAGDIRNGIRNEDFVVKIFDRNQIYKKSFVDHIDFPLDLAFDHCDKLFVDNSEVFGTNIFVFVPSRLEFDLEMYRRSPTADITPPEAICVSDFEITLNSTETRNITAEDIDDGSNDVCGDVTLAIDKDNFTADDEGDNTVTLTVTDEQGNESTCSTIVKVIVEEADTPPIFQNCPSEIIELENDTGQCGAVFNFQSPSVNDDNGTITPIRIDGNTDLTSGDLFPVGTTTITFQADDGVNDPVTCSFDIIVNDEEKPVIDCSAGAREITLAEGETYSIPDFESEIVFSDNCDSSLSYSQTPGEGTEINTTTEVNIMVTDAAGNENSCSFTVTVIEESPELQITNCPGPQTFEVDENCAYLIPDIAAMIETNIPEAVITQNIEAGFEVHGDLTLTITATYEDQTDTCEVQLLAKDSIAPSITCPSDQSETIGAGESFQLPNYVLQSDSSDNCAIASFQQVPEVGTQVTETTEVTLTVTDEDGNATSCSFTVNIEVTNEETLQINCPQNYTLQADANCNYFVPDFSTIVTTNIDGATIEQDQVAGTNFDPNSDPYLRVTATYEDQSDYCDIYLLPDDQIAPTAQCIQEYQVTLDEGETVEIDPLDLDGGSADNCGIASYALSQTQFSSADEGVQDIRFTVTDNFGNSDECTVAIRVVVNTAGNQAPLANPDMYETLMNTTLEVPAGQGILSNDSDPEGDDLNIVLIDQTSNGSLSLNDDGSFRYIPNEGFFGMDNFTYYINDGELDSETVEVSINVLQQENQRPVSLVDEYSTSVNTVLEISAPGVLANDYDPEGDEIFAYLNSDPTHGSVTLLEDGSFTYTPDPDFVGVDRFSYYATDGSGEGLATVTINVLDDSQGYPVANPDSYTTAFNTTLNISEENGILANDNDPNGDQIFAVLVDDVTNGTLELNADGSFTYTPNNGFSGEDQFTYHATDGQLNSGTVTVTIFVEAGQTGYFRCAEDLTIFLRENADFTVDITTLYSGNVEGINVEASQLVFGCEDIGESEITLTYSGAQNGSCVIPVTVLDRAAPDLQLRDMTLQIGSEGIATLRFEDIDNGSSDFCSDTVLYELSREEFTCDDLGENLVEVRATDEYGNTTTGTVIITVEGDNCGTLPPGTEYTFVYPNPNSGSFKVATPSDVSVTRMEVFDHRGRFIAGQDYKGDFMEYSMDIGPLQEAAYVLKIMTNKGMLVKRIIIKN</sequence>
<dbReference type="InterPro" id="IPR003410">
    <property type="entry name" value="HYR_dom"/>
</dbReference>
<dbReference type="Gene3D" id="2.60.40.3440">
    <property type="match status" value="3"/>
</dbReference>
<keyword evidence="1" id="KW-0732">Signal</keyword>
<dbReference type="PANTHER" id="PTHR24273:SF32">
    <property type="entry name" value="HYALIN"/>
    <property type="match status" value="1"/>
</dbReference>
<dbReference type="SUPFAM" id="SSF63829">
    <property type="entry name" value="Calcium-dependent phosphotriesterase"/>
    <property type="match status" value="1"/>
</dbReference>
<dbReference type="Gene3D" id="2.60.40.10">
    <property type="entry name" value="Immunoglobulins"/>
    <property type="match status" value="2"/>
</dbReference>
<dbReference type="KEGG" id="gfl:GRFL_0413"/>
<name>A0A1L7I0L2_9FLAO</name>
<keyword evidence="2" id="KW-0677">Repeat</keyword>